<sequence>MTVLFRCDASLIIGSGHVMRCLTLAREFTAYGESCYFFTRTQRGDLFSHIRRQVNLVPLSLIPDQSHFSSAESAYSDWLGCSQDQDALDTINAFKVANLTSIRLVVIDHYSLDKIWHDLFRHHLSLLGFNVPFLIIDDLANRPLYADFLLDQNRIQSTSSDNPYLSLVPSHCKFFFGPYYALIGESFRKLKPLLPPRKSPLQRLLIFFGASDIHNFTELALKAILDPHQYSFKIDVVIGNSNPHRNRIIDFVSNYPHIHIHDPLPCLSGLMAQADLAIGAGGVTSWERACLSLPSLVFCIASNQSYVVQQLSASGAAIRIGEFNNFNPQLLRDILNKFLSDPNLLQQYSEAASSLTDGWGTPRIHGALFPERLKPLYIRPALSSDVFLWFHWANDLASRQASFSSDTISLETHKSWFQNKLSDPFSFLFVAHSLDGLPIAYIRFESKERLDTNNTFYISIALDTAFRGHGLAFDVLDSGISFFVSKYSNSPTLIAEIKSNNYASQRLFYKAGFVSTTPERPGSLCLSKFVQI</sequence>
<feature type="binding site" evidence="2">
    <location>
        <position position="287"/>
    </location>
    <ligand>
        <name>substrate</name>
    </ligand>
</feature>
<feature type="domain" description="N-acetyltransferase" evidence="3">
    <location>
        <begin position="376"/>
        <end position="531"/>
    </location>
</feature>
<organism evidence="4 5">
    <name type="scientific">Prochlorococcus marinus (strain MIT 9313)</name>
    <dbReference type="NCBI Taxonomy" id="74547"/>
    <lineage>
        <taxon>Bacteria</taxon>
        <taxon>Bacillati</taxon>
        <taxon>Cyanobacteriota</taxon>
        <taxon>Cyanophyceae</taxon>
        <taxon>Synechococcales</taxon>
        <taxon>Prochlorococcaceae</taxon>
        <taxon>Prochlorococcus</taxon>
    </lineage>
</organism>
<dbReference type="Proteomes" id="UP000001423">
    <property type="component" value="Chromosome"/>
</dbReference>
<dbReference type="eggNOG" id="COG3980">
    <property type="taxonomic scope" value="Bacteria"/>
</dbReference>
<dbReference type="RefSeq" id="WP_011129483.1">
    <property type="nucleotide sequence ID" value="NC_005071.1"/>
</dbReference>
<keyword evidence="5" id="KW-1185">Reference proteome</keyword>
<dbReference type="InterPro" id="IPR000182">
    <property type="entry name" value="GNAT_dom"/>
</dbReference>
<dbReference type="SUPFAM" id="SSF53756">
    <property type="entry name" value="UDP-Glycosyltransferase/glycogen phosphorylase"/>
    <property type="match status" value="1"/>
</dbReference>
<evidence type="ECO:0000259" key="3">
    <source>
        <dbReference type="PROSITE" id="PS51186"/>
    </source>
</evidence>
<dbReference type="PROSITE" id="PS51186">
    <property type="entry name" value="GNAT"/>
    <property type="match status" value="1"/>
</dbReference>
<protein>
    <submittedName>
        <fullName evidence="4">Surface polysaccharide biosynthesis protein, transferase</fullName>
    </submittedName>
</protein>
<dbReference type="eggNOG" id="COG1670">
    <property type="taxonomic scope" value="Bacteria"/>
</dbReference>
<dbReference type="KEGG" id="pmt:PMT_0104"/>
<evidence type="ECO:0000313" key="4">
    <source>
        <dbReference type="EMBL" id="CAE20279.1"/>
    </source>
</evidence>
<proteinExistence type="predicted"/>
<dbReference type="Gene3D" id="3.40.50.11190">
    <property type="match status" value="1"/>
</dbReference>
<accession>Q7V955</accession>
<keyword evidence="4" id="KW-0808">Transferase</keyword>
<evidence type="ECO:0000256" key="1">
    <source>
        <dbReference type="PIRSR" id="PIRSR620023-1"/>
    </source>
</evidence>
<dbReference type="Pfam" id="PF13302">
    <property type="entry name" value="Acetyltransf_3"/>
    <property type="match status" value="1"/>
</dbReference>
<dbReference type="SUPFAM" id="SSF55729">
    <property type="entry name" value="Acyl-CoA N-acyltransferases (Nat)"/>
    <property type="match status" value="1"/>
</dbReference>
<dbReference type="HOGENOM" id="CLU_023406_0_1_3"/>
<dbReference type="InterPro" id="IPR016181">
    <property type="entry name" value="Acyl_CoA_acyltransferase"/>
</dbReference>
<dbReference type="Gene3D" id="3.40.50.2000">
    <property type="entry name" value="Glycogen Phosphorylase B"/>
    <property type="match status" value="1"/>
</dbReference>
<dbReference type="InterPro" id="IPR020023">
    <property type="entry name" value="PseG"/>
</dbReference>
<reference evidence="4 5" key="1">
    <citation type="journal article" date="2003" name="Nature">
        <title>Genome divergence in two Prochlorococcus ecotypes reflects oceanic niche differentiation.</title>
        <authorList>
            <person name="Rocap G."/>
            <person name="Larimer F.W."/>
            <person name="Lamerdin J.E."/>
            <person name="Malfatti S."/>
            <person name="Chain P."/>
            <person name="Ahlgren N.A."/>
            <person name="Arellano A."/>
            <person name="Coleman M."/>
            <person name="Hauser L."/>
            <person name="Hess W.R."/>
            <person name="Johnson Z.I."/>
            <person name="Land M.L."/>
            <person name="Lindell D."/>
            <person name="Post A.F."/>
            <person name="Regala W."/>
            <person name="Shah M."/>
            <person name="Shaw S.L."/>
            <person name="Steglich C."/>
            <person name="Sullivan M.B."/>
            <person name="Ting C.S."/>
            <person name="Tolonen A."/>
            <person name="Webb E.A."/>
            <person name="Zinser E.R."/>
            <person name="Chisholm S.W."/>
        </authorList>
    </citation>
    <scope>NUCLEOTIDE SEQUENCE [LARGE SCALE GENOMIC DNA]</scope>
    <source>
        <strain evidence="5">MIT 9313</strain>
    </source>
</reference>
<dbReference type="OrthoDB" id="9805604at2"/>
<evidence type="ECO:0000256" key="2">
    <source>
        <dbReference type="PIRSR" id="PIRSR620023-2"/>
    </source>
</evidence>
<dbReference type="NCBIfam" id="TIGR03590">
    <property type="entry name" value="PseG"/>
    <property type="match status" value="1"/>
</dbReference>
<name>Q7V955_PROMM</name>
<dbReference type="AlphaFoldDB" id="Q7V955"/>
<evidence type="ECO:0000313" key="5">
    <source>
        <dbReference type="Proteomes" id="UP000001423"/>
    </source>
</evidence>
<dbReference type="GO" id="GO:0016747">
    <property type="term" value="F:acyltransferase activity, transferring groups other than amino-acyl groups"/>
    <property type="evidence" value="ECO:0007669"/>
    <property type="project" value="InterPro"/>
</dbReference>
<gene>
    <name evidence="4" type="ordered locus">PMT_0104</name>
</gene>
<feature type="active site" description="Proton acceptor" evidence="1">
    <location>
        <position position="17"/>
    </location>
</feature>
<dbReference type="EMBL" id="BX548175">
    <property type="protein sequence ID" value="CAE20279.1"/>
    <property type="molecule type" value="Genomic_DNA"/>
</dbReference>
<dbReference type="Gene3D" id="3.40.630.30">
    <property type="match status" value="1"/>
</dbReference>